<protein>
    <recommendedName>
        <fullName evidence="3">Secreted protein</fullName>
    </recommendedName>
</protein>
<dbReference type="Proteomes" id="UP001206483">
    <property type="component" value="Unassembled WGS sequence"/>
</dbReference>
<dbReference type="EMBL" id="JAMZDX010000002">
    <property type="protein sequence ID" value="MCP2308954.1"/>
    <property type="molecule type" value="Genomic_DNA"/>
</dbReference>
<gene>
    <name evidence="1" type="ORF">FHR36_002078</name>
</gene>
<proteinExistence type="predicted"/>
<name>A0ABT1IVF7_9ACTN</name>
<reference evidence="1 2" key="1">
    <citation type="submission" date="2022-06" db="EMBL/GenBank/DDBJ databases">
        <title>Sequencing the genomes of 1000 actinobacteria strains.</title>
        <authorList>
            <person name="Klenk H.-P."/>
        </authorList>
    </citation>
    <scope>NUCLEOTIDE SEQUENCE [LARGE SCALE GENOMIC DNA]</scope>
    <source>
        <strain evidence="1 2">DSM 41656</strain>
    </source>
</reference>
<dbReference type="RefSeq" id="WP_253795879.1">
    <property type="nucleotide sequence ID" value="NZ_BAAAUB010000061.1"/>
</dbReference>
<accession>A0ABT1IVF7</accession>
<comment type="caution">
    <text evidence="1">The sequence shown here is derived from an EMBL/GenBank/DDBJ whole genome shotgun (WGS) entry which is preliminary data.</text>
</comment>
<evidence type="ECO:0000313" key="2">
    <source>
        <dbReference type="Proteomes" id="UP001206483"/>
    </source>
</evidence>
<sequence>MRRRTVIGLGAGAGIGFGLLGLGRLLSPAADAASPKPPLRTETAPLERRFPQLGPLSDAKWLIDSDADDARSLPSPDHELAGFVRARPGLLAELRAAFAFAPEQPPTFSSWWEGPLAEAVPKDVRWVRSEAFDASGTNHGWFLFDPGSDLVFFRAVNPQVVVGPSVAPQSGGSASG</sequence>
<evidence type="ECO:0008006" key="3">
    <source>
        <dbReference type="Google" id="ProtNLM"/>
    </source>
</evidence>
<keyword evidence="2" id="KW-1185">Reference proteome</keyword>
<evidence type="ECO:0000313" key="1">
    <source>
        <dbReference type="EMBL" id="MCP2308954.1"/>
    </source>
</evidence>
<organism evidence="1 2">
    <name type="scientific">Kitasatospora paracochleata</name>
    <dbReference type="NCBI Taxonomy" id="58354"/>
    <lineage>
        <taxon>Bacteria</taxon>
        <taxon>Bacillati</taxon>
        <taxon>Actinomycetota</taxon>
        <taxon>Actinomycetes</taxon>
        <taxon>Kitasatosporales</taxon>
        <taxon>Streptomycetaceae</taxon>
        <taxon>Kitasatospora</taxon>
    </lineage>
</organism>